<feature type="chain" id="PRO_5037739442" evidence="3">
    <location>
        <begin position="28"/>
        <end position="256"/>
    </location>
</feature>
<evidence type="ECO:0000313" key="6">
    <source>
        <dbReference type="Proteomes" id="UP000655830"/>
    </source>
</evidence>
<gene>
    <name evidence="5" type="ORF">H8718_09735</name>
</gene>
<evidence type="ECO:0000313" key="5">
    <source>
        <dbReference type="EMBL" id="MBC8579810.1"/>
    </source>
</evidence>
<proteinExistence type="predicted"/>
<evidence type="ECO:0000256" key="1">
    <source>
        <dbReference type="ARBA" id="ARBA00022737"/>
    </source>
</evidence>
<dbReference type="InterPro" id="IPR001119">
    <property type="entry name" value="SLH_dom"/>
</dbReference>
<reference evidence="5" key="1">
    <citation type="submission" date="2020-08" db="EMBL/GenBank/DDBJ databases">
        <title>Genome public.</title>
        <authorList>
            <person name="Liu C."/>
            <person name="Sun Q."/>
        </authorList>
    </citation>
    <scope>NUCLEOTIDE SEQUENCE</scope>
    <source>
        <strain evidence="5">NSJ-12</strain>
    </source>
</reference>
<evidence type="ECO:0000256" key="2">
    <source>
        <dbReference type="SAM" id="MobiDB-lite"/>
    </source>
</evidence>
<dbReference type="PROSITE" id="PS51272">
    <property type="entry name" value="SLH"/>
    <property type="match status" value="2"/>
</dbReference>
<keyword evidence="3" id="KW-0732">Signal</keyword>
<keyword evidence="1" id="KW-0677">Repeat</keyword>
<accession>A0A926EJR4</accession>
<dbReference type="RefSeq" id="WP_249332738.1">
    <property type="nucleotide sequence ID" value="NZ_JACRSY010000013.1"/>
</dbReference>
<dbReference type="PANTHER" id="PTHR43308">
    <property type="entry name" value="OUTER MEMBRANE PROTEIN ALPHA-RELATED"/>
    <property type="match status" value="1"/>
</dbReference>
<feature type="signal peptide" evidence="3">
    <location>
        <begin position="1"/>
        <end position="27"/>
    </location>
</feature>
<feature type="domain" description="SLH" evidence="4">
    <location>
        <begin position="135"/>
        <end position="198"/>
    </location>
</feature>
<keyword evidence="6" id="KW-1185">Reference proteome</keyword>
<name>A0A926EJR4_9FIRM</name>
<sequence>MKAKKLKAMLGTILISTILLASMTTYAYTDSTMRQDKKIIFNTSCDDDENLYVPNKPSKPEKPELPNCPIFPNKPNVPDKPEVPEGPEVPSKPVSHLPYIKGYEDGTFRAERPLTREEMATMIARLLLNGAEPDEEASFEDIAPTRYSNKYIGYLEKRGIVSGYSDGTFRPYESVTRSEFASMIIKVEAIQGKAAKRIAPYEDKYLTRVEAVLALNEVFGRECSDAHIPNLFSDLDESNSAYNDILFAAVEHTHNQ</sequence>
<dbReference type="AlphaFoldDB" id="A0A926EJR4"/>
<feature type="region of interest" description="Disordered" evidence="2">
    <location>
        <begin position="54"/>
        <end position="96"/>
    </location>
</feature>
<organism evidence="5 6">
    <name type="scientific">Zhenhengia yiwuensis</name>
    <dbReference type="NCBI Taxonomy" id="2763666"/>
    <lineage>
        <taxon>Bacteria</taxon>
        <taxon>Bacillati</taxon>
        <taxon>Bacillota</taxon>
        <taxon>Clostridia</taxon>
        <taxon>Lachnospirales</taxon>
        <taxon>Lachnospiraceae</taxon>
        <taxon>Zhenhengia</taxon>
    </lineage>
</organism>
<dbReference type="PANTHER" id="PTHR43308:SF5">
    <property type="entry name" value="S-LAYER PROTEIN _ PEPTIDOGLYCAN ENDO-BETA-N-ACETYLGLUCOSAMINIDASE"/>
    <property type="match status" value="1"/>
</dbReference>
<feature type="domain" description="SLH" evidence="4">
    <location>
        <begin position="72"/>
        <end position="134"/>
    </location>
</feature>
<evidence type="ECO:0000256" key="3">
    <source>
        <dbReference type="SAM" id="SignalP"/>
    </source>
</evidence>
<evidence type="ECO:0000259" key="4">
    <source>
        <dbReference type="PROSITE" id="PS51272"/>
    </source>
</evidence>
<dbReference type="Proteomes" id="UP000655830">
    <property type="component" value="Unassembled WGS sequence"/>
</dbReference>
<protein>
    <submittedName>
        <fullName evidence="5">S-layer homology domain-containing protein</fullName>
    </submittedName>
</protein>
<comment type="caution">
    <text evidence="5">The sequence shown here is derived from an EMBL/GenBank/DDBJ whole genome shotgun (WGS) entry which is preliminary data.</text>
</comment>
<dbReference type="EMBL" id="JACRSY010000013">
    <property type="protein sequence ID" value="MBC8579810.1"/>
    <property type="molecule type" value="Genomic_DNA"/>
</dbReference>
<dbReference type="Pfam" id="PF00395">
    <property type="entry name" value="SLH"/>
    <property type="match status" value="2"/>
</dbReference>
<dbReference type="InterPro" id="IPR051465">
    <property type="entry name" value="Cell_Envelope_Struct_Comp"/>
</dbReference>